<gene>
    <name evidence="2" type="ORF">SAMN05660831_02083</name>
</gene>
<protein>
    <recommendedName>
        <fullName evidence="4">Phage DNA packaging protein, Nu1 subunit of terminase</fullName>
    </recommendedName>
</protein>
<name>A0A1I1UA72_9GAMM</name>
<dbReference type="InterPro" id="IPR009901">
    <property type="entry name" value="Phage_VT1-Sakai_H0025"/>
</dbReference>
<evidence type="ECO:0008006" key="4">
    <source>
        <dbReference type="Google" id="ProtNLM"/>
    </source>
</evidence>
<reference evidence="2 3" key="1">
    <citation type="submission" date="2016-10" db="EMBL/GenBank/DDBJ databases">
        <authorList>
            <person name="de Groot N.N."/>
        </authorList>
    </citation>
    <scope>NUCLEOTIDE SEQUENCE [LARGE SCALE GENOMIC DNA]</scope>
    <source>
        <strain evidence="2 3">HL3</strain>
    </source>
</reference>
<evidence type="ECO:0000313" key="2">
    <source>
        <dbReference type="EMBL" id="SFD67647.1"/>
    </source>
</evidence>
<dbReference type="Proteomes" id="UP000198611">
    <property type="component" value="Unassembled WGS sequence"/>
</dbReference>
<organism evidence="2 3">
    <name type="scientific">Thiohalospira halophila DSM 15071</name>
    <dbReference type="NCBI Taxonomy" id="1123397"/>
    <lineage>
        <taxon>Bacteria</taxon>
        <taxon>Pseudomonadati</taxon>
        <taxon>Pseudomonadota</taxon>
        <taxon>Gammaproteobacteria</taxon>
        <taxon>Thiohalospirales</taxon>
        <taxon>Thiohalospiraceae</taxon>
        <taxon>Thiohalospira</taxon>
    </lineage>
</organism>
<evidence type="ECO:0000256" key="1">
    <source>
        <dbReference type="SAM" id="MobiDB-lite"/>
    </source>
</evidence>
<sequence length="172" mass="18503">MSSVASISEASLYSISRLARETGLARDTVRKRLASVQPSATRKGHPVYTLGDACPALFGAQGGGEPGDGPADPDQMDPSDRDRWYASEIRRLDYESKVGQLIPHEDVARTFAAAFKRVSSALDTLTDVVEREAGLSGHQVAEVQRVVDGIRSDLYAQLGDEEADDPEEAVGE</sequence>
<dbReference type="EMBL" id="FOMJ01000007">
    <property type="protein sequence ID" value="SFD67647.1"/>
    <property type="molecule type" value="Genomic_DNA"/>
</dbReference>
<evidence type="ECO:0000313" key="3">
    <source>
        <dbReference type="Proteomes" id="UP000198611"/>
    </source>
</evidence>
<dbReference type="STRING" id="1123397.SAMN05660831_02083"/>
<accession>A0A1I1UA72</accession>
<dbReference type="AlphaFoldDB" id="A0A1I1UA72"/>
<keyword evidence="3" id="KW-1185">Reference proteome</keyword>
<feature type="region of interest" description="Disordered" evidence="1">
    <location>
        <begin position="58"/>
        <end position="82"/>
    </location>
</feature>
<dbReference type="Pfam" id="PF07278">
    <property type="entry name" value="DUF1441"/>
    <property type="match status" value="1"/>
</dbReference>
<proteinExistence type="predicted"/>